<protein>
    <recommendedName>
        <fullName evidence="1">VWFA domain-containing protein</fullName>
    </recommendedName>
</protein>
<comment type="caution">
    <text evidence="5">The sequence shown here is derived from an EMBL/GenBank/DDBJ whole genome shotgun (WGS) entry which is preliminary data.</text>
</comment>
<evidence type="ECO:0000313" key="4">
    <source>
        <dbReference type="EMBL" id="CAF4011450.1"/>
    </source>
</evidence>
<dbReference type="AlphaFoldDB" id="A0A819RHB2"/>
<evidence type="ECO:0000313" key="3">
    <source>
        <dbReference type="EMBL" id="CAF2138222.1"/>
    </source>
</evidence>
<reference evidence="5" key="1">
    <citation type="submission" date="2021-02" db="EMBL/GenBank/DDBJ databases">
        <authorList>
            <person name="Nowell W R."/>
        </authorList>
    </citation>
    <scope>NUCLEOTIDE SEQUENCE</scope>
</reference>
<dbReference type="Proteomes" id="UP000663866">
    <property type="component" value="Unassembled WGS sequence"/>
</dbReference>
<dbReference type="SUPFAM" id="SSF53300">
    <property type="entry name" value="vWA-like"/>
    <property type="match status" value="1"/>
</dbReference>
<dbReference type="Proteomes" id="UP000663887">
    <property type="component" value="Unassembled WGS sequence"/>
</dbReference>
<evidence type="ECO:0000313" key="6">
    <source>
        <dbReference type="Proteomes" id="UP000663866"/>
    </source>
</evidence>
<evidence type="ECO:0000313" key="5">
    <source>
        <dbReference type="EMBL" id="CAF4046090.1"/>
    </source>
</evidence>
<accession>A0A819RHB2</accession>
<name>A0A819RHB2_9BILA</name>
<dbReference type="Proteomes" id="UP000663856">
    <property type="component" value="Unassembled WGS sequence"/>
</dbReference>
<proteinExistence type="predicted"/>
<feature type="domain" description="VWFA" evidence="1">
    <location>
        <begin position="50"/>
        <end position="136"/>
    </location>
</feature>
<evidence type="ECO:0000313" key="2">
    <source>
        <dbReference type="EMBL" id="CAF2046630.1"/>
    </source>
</evidence>
<evidence type="ECO:0000259" key="1">
    <source>
        <dbReference type="Pfam" id="PF00092"/>
    </source>
</evidence>
<dbReference type="EMBL" id="CAJNRF010003021">
    <property type="protein sequence ID" value="CAF2046630.1"/>
    <property type="molecule type" value="Genomic_DNA"/>
</dbReference>
<dbReference type="InterPro" id="IPR036465">
    <property type="entry name" value="vWFA_dom_sf"/>
</dbReference>
<sequence>MATKNELATVNIRFTPDNKYIIAGVLNTKRARFDIETKSNDLEAQRTPLNIALILGRSSSMESDNKLTFAKSAIYSVLNLLHDEDIVNLVAYDTNVSIIFENARASTRQFLHSLVDHIVTDGSTNLSGGIETGASKGEKADLNHSKTQLTININ</sequence>
<organism evidence="5 6">
    <name type="scientific">Rotaria magnacalcarata</name>
    <dbReference type="NCBI Taxonomy" id="392030"/>
    <lineage>
        <taxon>Eukaryota</taxon>
        <taxon>Metazoa</taxon>
        <taxon>Spiralia</taxon>
        <taxon>Gnathifera</taxon>
        <taxon>Rotifera</taxon>
        <taxon>Eurotatoria</taxon>
        <taxon>Bdelloidea</taxon>
        <taxon>Philodinida</taxon>
        <taxon>Philodinidae</taxon>
        <taxon>Rotaria</taxon>
    </lineage>
</organism>
<keyword evidence="6" id="KW-1185">Reference proteome</keyword>
<dbReference type="Pfam" id="PF00092">
    <property type="entry name" value="VWA"/>
    <property type="match status" value="1"/>
</dbReference>
<dbReference type="InterPro" id="IPR002035">
    <property type="entry name" value="VWF_A"/>
</dbReference>
<dbReference type="Gene3D" id="3.40.50.410">
    <property type="entry name" value="von Willebrand factor, type A domain"/>
    <property type="match status" value="1"/>
</dbReference>
<gene>
    <name evidence="5" type="ORF">OVN521_LOCUS17695</name>
    <name evidence="4" type="ORF">UXM345_LOCUS16794</name>
    <name evidence="2" type="ORF">WKI299_LOCUS9371</name>
    <name evidence="3" type="ORF">XDN619_LOCUS26214</name>
</gene>
<dbReference type="EMBL" id="CAJOBG010003108">
    <property type="protein sequence ID" value="CAF4046090.1"/>
    <property type="molecule type" value="Genomic_DNA"/>
</dbReference>
<dbReference type="EMBL" id="CAJOBF010002120">
    <property type="protein sequence ID" value="CAF4011450.1"/>
    <property type="molecule type" value="Genomic_DNA"/>
</dbReference>
<dbReference type="EMBL" id="CAJNRG010012213">
    <property type="protein sequence ID" value="CAF2138222.1"/>
    <property type="molecule type" value="Genomic_DNA"/>
</dbReference>
<dbReference type="Proteomes" id="UP000663842">
    <property type="component" value="Unassembled WGS sequence"/>
</dbReference>